<accession>A0A0F8ZQ30</accession>
<proteinExistence type="predicted"/>
<protein>
    <submittedName>
        <fullName evidence="1">Uncharacterized protein</fullName>
    </submittedName>
</protein>
<name>A0A0F8ZQ30_9ZZZZ</name>
<dbReference type="EMBL" id="LAZR01059095">
    <property type="protein sequence ID" value="KKK68519.1"/>
    <property type="molecule type" value="Genomic_DNA"/>
</dbReference>
<dbReference type="AlphaFoldDB" id="A0A0F8ZQ30"/>
<sequence>MLFHMLAEHGSISRTTGTYYVCSRHYSIVEHIMREFSIPRDCSQEQLHQIEEDWQKRTTEVDDVQ</sequence>
<evidence type="ECO:0000313" key="1">
    <source>
        <dbReference type="EMBL" id="KKK68519.1"/>
    </source>
</evidence>
<reference evidence="1" key="1">
    <citation type="journal article" date="2015" name="Nature">
        <title>Complex archaea that bridge the gap between prokaryotes and eukaryotes.</title>
        <authorList>
            <person name="Spang A."/>
            <person name="Saw J.H."/>
            <person name="Jorgensen S.L."/>
            <person name="Zaremba-Niedzwiedzka K."/>
            <person name="Martijn J."/>
            <person name="Lind A.E."/>
            <person name="van Eijk R."/>
            <person name="Schleper C."/>
            <person name="Guy L."/>
            <person name="Ettema T.J."/>
        </authorList>
    </citation>
    <scope>NUCLEOTIDE SEQUENCE</scope>
</reference>
<gene>
    <name evidence="1" type="ORF">LCGC14_2943230</name>
</gene>
<comment type="caution">
    <text evidence="1">The sequence shown here is derived from an EMBL/GenBank/DDBJ whole genome shotgun (WGS) entry which is preliminary data.</text>
</comment>
<organism evidence="1">
    <name type="scientific">marine sediment metagenome</name>
    <dbReference type="NCBI Taxonomy" id="412755"/>
    <lineage>
        <taxon>unclassified sequences</taxon>
        <taxon>metagenomes</taxon>
        <taxon>ecological metagenomes</taxon>
    </lineage>
</organism>